<dbReference type="GO" id="GO:0003723">
    <property type="term" value="F:RNA binding"/>
    <property type="evidence" value="ECO:0007669"/>
    <property type="project" value="InterPro"/>
</dbReference>
<dbReference type="Pfam" id="PF00445">
    <property type="entry name" value="Ribonuclease_T2"/>
    <property type="match status" value="1"/>
</dbReference>
<dbReference type="PANTHER" id="PTHR11240:SF22">
    <property type="entry name" value="RIBONUCLEASE T2"/>
    <property type="match status" value="1"/>
</dbReference>
<dbReference type="InterPro" id="IPR001568">
    <property type="entry name" value="RNase_T2-like"/>
</dbReference>
<dbReference type="AlphaFoldDB" id="A0A7W6NKK2"/>
<dbReference type="InterPro" id="IPR039378">
    <property type="entry name" value="RNase_T2_prok"/>
</dbReference>
<name>A0A7W6NKK2_9HYPH</name>
<sequence length="242" mass="26314">MRRSLGFLLIAALALAGLFLKDAPLSTPPKGNTPQQDTSPQPPARKREGETARTIPAGAAGYILALSWSPAFCASSDPEGESDQCETGAMRGLVVHGLWPDGRAEYCDTSEPKRLRDDIARQVMRYMPSVGLARHEWEKHGTCSGLSQRDYFAATERAWDAFRQPEPLSRATRDQRLERNRLLDMIARANPGLPTSAVALQCGKGGVLKEIRLCLDASLSGRPCPEGTRRSCSATITVLPPS</sequence>
<dbReference type="SUPFAM" id="SSF55895">
    <property type="entry name" value="Ribonuclease Rh-like"/>
    <property type="match status" value="1"/>
</dbReference>
<evidence type="ECO:0000313" key="6">
    <source>
        <dbReference type="Proteomes" id="UP000528286"/>
    </source>
</evidence>
<dbReference type="Gene3D" id="3.90.730.10">
    <property type="entry name" value="Ribonuclease T2-like"/>
    <property type="match status" value="1"/>
</dbReference>
<evidence type="ECO:0000256" key="1">
    <source>
        <dbReference type="ARBA" id="ARBA00007469"/>
    </source>
</evidence>
<evidence type="ECO:0000256" key="3">
    <source>
        <dbReference type="SAM" id="MobiDB-lite"/>
    </source>
</evidence>
<comment type="similarity">
    <text evidence="1 2">Belongs to the RNase T2 family.</text>
</comment>
<evidence type="ECO:0000313" key="5">
    <source>
        <dbReference type="EMBL" id="MBB4065525.1"/>
    </source>
</evidence>
<dbReference type="GO" id="GO:0006401">
    <property type="term" value="P:RNA catabolic process"/>
    <property type="evidence" value="ECO:0007669"/>
    <property type="project" value="UniProtKB-ARBA"/>
</dbReference>
<feature type="region of interest" description="Disordered" evidence="3">
    <location>
        <begin position="26"/>
        <end position="50"/>
    </location>
</feature>
<proteinExistence type="inferred from homology"/>
<dbReference type="EC" id="4.6.1.19" evidence="5"/>
<feature type="compositionally biased region" description="Polar residues" evidence="3">
    <location>
        <begin position="29"/>
        <end position="39"/>
    </location>
</feature>
<gene>
    <name evidence="5" type="ORF">GGR23_002732</name>
</gene>
<dbReference type="RefSeq" id="WP_183366824.1">
    <property type="nucleotide sequence ID" value="NZ_JACIEZ010000005.1"/>
</dbReference>
<evidence type="ECO:0000256" key="4">
    <source>
        <dbReference type="SAM" id="SignalP"/>
    </source>
</evidence>
<dbReference type="EMBL" id="JACIEZ010000005">
    <property type="protein sequence ID" value="MBB4065525.1"/>
    <property type="molecule type" value="Genomic_DNA"/>
</dbReference>
<keyword evidence="6" id="KW-1185">Reference proteome</keyword>
<dbReference type="InterPro" id="IPR036430">
    <property type="entry name" value="RNase_T2-like_sf"/>
</dbReference>
<keyword evidence="4" id="KW-0732">Signal</keyword>
<dbReference type="PANTHER" id="PTHR11240">
    <property type="entry name" value="RIBONUCLEASE T2"/>
    <property type="match status" value="1"/>
</dbReference>
<reference evidence="5 6" key="1">
    <citation type="submission" date="2020-08" db="EMBL/GenBank/DDBJ databases">
        <title>Genomic Encyclopedia of Type Strains, Phase IV (KMG-IV): sequencing the most valuable type-strain genomes for metagenomic binning, comparative biology and taxonomic classification.</title>
        <authorList>
            <person name="Goeker M."/>
        </authorList>
    </citation>
    <scope>NUCLEOTIDE SEQUENCE [LARGE SCALE GENOMIC DNA]</scope>
    <source>
        <strain evidence="5 6">DSM 29853</strain>
    </source>
</reference>
<dbReference type="GO" id="GO:0033897">
    <property type="term" value="F:ribonuclease T2 activity"/>
    <property type="evidence" value="ECO:0007669"/>
    <property type="project" value="UniProtKB-EC"/>
</dbReference>
<dbReference type="PROSITE" id="PS00530">
    <property type="entry name" value="RNASE_T2_1"/>
    <property type="match status" value="1"/>
</dbReference>
<protein>
    <submittedName>
        <fullName evidence="5">Ribonuclease T2</fullName>
        <ecNumber evidence="5">4.6.1.19</ecNumber>
    </submittedName>
</protein>
<keyword evidence="5" id="KW-0456">Lyase</keyword>
<accession>A0A7W6NKK2</accession>
<feature type="signal peptide" evidence="4">
    <location>
        <begin position="1"/>
        <end position="16"/>
    </location>
</feature>
<dbReference type="Proteomes" id="UP000528286">
    <property type="component" value="Unassembled WGS sequence"/>
</dbReference>
<dbReference type="InterPro" id="IPR018188">
    <property type="entry name" value="RNase_T2_His_AS_1"/>
</dbReference>
<dbReference type="PROSITE" id="PS00531">
    <property type="entry name" value="RNASE_T2_2"/>
    <property type="match status" value="1"/>
</dbReference>
<feature type="chain" id="PRO_5030758661" evidence="4">
    <location>
        <begin position="17"/>
        <end position="242"/>
    </location>
</feature>
<dbReference type="CDD" id="cd01062">
    <property type="entry name" value="RNase_T2_prok"/>
    <property type="match status" value="1"/>
</dbReference>
<comment type="caution">
    <text evidence="5">The sequence shown here is derived from an EMBL/GenBank/DDBJ whole genome shotgun (WGS) entry which is preliminary data.</text>
</comment>
<organism evidence="5 6">
    <name type="scientific">Gellertiella hungarica</name>
    <dbReference type="NCBI Taxonomy" id="1572859"/>
    <lineage>
        <taxon>Bacteria</taxon>
        <taxon>Pseudomonadati</taxon>
        <taxon>Pseudomonadota</taxon>
        <taxon>Alphaproteobacteria</taxon>
        <taxon>Hyphomicrobiales</taxon>
        <taxon>Rhizobiaceae</taxon>
        <taxon>Gellertiella</taxon>
    </lineage>
</organism>
<evidence type="ECO:0000256" key="2">
    <source>
        <dbReference type="RuleBase" id="RU004328"/>
    </source>
</evidence>
<dbReference type="InterPro" id="IPR033130">
    <property type="entry name" value="RNase_T2_His_AS_2"/>
</dbReference>